<proteinExistence type="predicted"/>
<keyword evidence="2" id="KW-1185">Reference proteome</keyword>
<comment type="caution">
    <text evidence="1">The sequence shown here is derived from an EMBL/GenBank/DDBJ whole genome shotgun (WGS) entry which is preliminary data.</text>
</comment>
<protein>
    <submittedName>
        <fullName evidence="1">Uncharacterized protein</fullName>
    </submittedName>
</protein>
<reference evidence="1" key="1">
    <citation type="submission" date="2022-08" db="EMBL/GenBank/DDBJ databases">
        <title>Genome Sequence of Fusarium decemcellulare.</title>
        <authorList>
            <person name="Buettner E."/>
        </authorList>
    </citation>
    <scope>NUCLEOTIDE SEQUENCE</scope>
    <source>
        <strain evidence="1">Babe19</strain>
    </source>
</reference>
<dbReference type="Proteomes" id="UP001148629">
    <property type="component" value="Unassembled WGS sequence"/>
</dbReference>
<evidence type="ECO:0000313" key="2">
    <source>
        <dbReference type="Proteomes" id="UP001148629"/>
    </source>
</evidence>
<evidence type="ECO:0000313" key="1">
    <source>
        <dbReference type="EMBL" id="KAJ3541608.1"/>
    </source>
</evidence>
<dbReference type="EMBL" id="JANRMS010000342">
    <property type="protein sequence ID" value="KAJ3541608.1"/>
    <property type="molecule type" value="Genomic_DNA"/>
</dbReference>
<gene>
    <name evidence="1" type="ORF">NM208_g4533</name>
</gene>
<organism evidence="1 2">
    <name type="scientific">Fusarium decemcellulare</name>
    <dbReference type="NCBI Taxonomy" id="57161"/>
    <lineage>
        <taxon>Eukaryota</taxon>
        <taxon>Fungi</taxon>
        <taxon>Dikarya</taxon>
        <taxon>Ascomycota</taxon>
        <taxon>Pezizomycotina</taxon>
        <taxon>Sordariomycetes</taxon>
        <taxon>Hypocreomycetidae</taxon>
        <taxon>Hypocreales</taxon>
        <taxon>Nectriaceae</taxon>
        <taxon>Fusarium</taxon>
        <taxon>Fusarium decemcellulare species complex</taxon>
    </lineage>
</organism>
<sequence length="1201" mass="133808">MRQSIANIALSVGGALASSLPVRLETRGTPTSHLTNIYVTFEKAAEGALSFTYGLCESESRHEAHHTIAVTESTSVSRLVWVIPTDSHDNGCISAWTSENVLIGRNSILMTDANGIDTLGPWFDGVEHLTQTGVSAVDAEAAKEKEIAIVGAGMSGLMTYLVLSQAGMTNISIIEASGRLGGRVHTEYLSGGPFDYSYQEMGPMRFPSTYKSPDTNETMNITDHQLVFQLAEEMNKLNNHDKNLSVDFIPWIQTNPNGLSYKNEFKLPSGLPPTLKQISDNASLGVTTVLDPETEDFQAKVDTFMPGSEFSTLMAKNMFKAHKQFLETGLNGLGGDQWSEYAFMVNYLKGSLNSTDMLGGFSAATFWDSLYEGMYFSAASYKTIDGGLNRLPLSFHPLVDDITTMGRKIERVKYSETAEKVTLQWRKEYNDTTFQNSTFDYAVIAVPFSIVRRWRLPKLPATISNAIKELNYGSACKVALEFSERFWEHYANPIFGGCSTTTDIPGIGTICYPSYNLNGTGPATILASYQSGDMGVRLASMTENEHVQMVLDAMIDIHGEFIRDLYTGKYNRKCWAIDPLQSGSWASPTAGQHQLYIPEYFKTYNKMIFVGEHTSYTHAWIASALDSGIRGAVQLLLELGLVDEAKQAVEKWMARWIEVPTMLKFVGRGHKGDDSRDEIALVEVNSDQAESTKDQEVRFRACTPAAARMDHDFQRRSWPSSPFLPFRRRYGTLVTDVDDPSGEQHYEISPTWQMGLQNAAIACEIIGLLAHGYITDVLGYRKMLVLCLIWLMIAIFASFFASSIAMLAVGQALCGFPWGVIQTLAATYAAEVVPSTLRAIMLSNVNMCWLIGQFAALGILRIFINNDTQWSYRLPFAIQWGMAVPLIIGVCFCPDSPWWLIRHERQADARRSLQRLTNGHHLNIDETIVVMEHTNMFEKKHNYGGASYRDCFKGTNRRRTEIACAVWACQALCGSTLTSYCAYFFTQAGFDATYSFTLSTGMYGMGILGGIISWVFLAYVGRRKLYLTGLSFALGFLTVGGITSVALTSTGVTNWILGGLIIAMTFTYNITIGPVCYVLVAEIPSTRLRVKTVALARVTYNIFMMLNNVVVPQMLSPTAWNLKGKVCFVYIGTTLLCLMWTYLRLPESKALSYLELDILFEKRAPTKKFKELQDRLQDTAYMSASRIERSKNAWHGWMAYS</sequence>
<accession>A0ACC1SKG3</accession>
<name>A0ACC1SKG3_9HYPO</name>